<evidence type="ECO:0000256" key="1">
    <source>
        <dbReference type="SAM" id="MobiDB-lite"/>
    </source>
</evidence>
<dbReference type="EMBL" id="DF157235">
    <property type="protein sequence ID" value="GAB69503.1"/>
    <property type="molecule type" value="Genomic_DNA"/>
</dbReference>
<organism evidence="2 3">
    <name type="scientific">Plasmodium cynomolgi (strain B)</name>
    <dbReference type="NCBI Taxonomy" id="1120755"/>
    <lineage>
        <taxon>Eukaryota</taxon>
        <taxon>Sar</taxon>
        <taxon>Alveolata</taxon>
        <taxon>Apicomplexa</taxon>
        <taxon>Aconoidasida</taxon>
        <taxon>Haemosporida</taxon>
        <taxon>Plasmodiidae</taxon>
        <taxon>Plasmodium</taxon>
        <taxon>Plasmodium (Plasmodium)</taxon>
    </lineage>
</organism>
<reference evidence="2 3" key="1">
    <citation type="journal article" date="2012" name="Nat. Genet.">
        <title>Plasmodium cynomolgi genome sequences provide insight into Plasmodium vivax and the monkey malaria clade.</title>
        <authorList>
            <person name="Tachibana S."/>
            <person name="Sullivan S.A."/>
            <person name="Kawai S."/>
            <person name="Nakamura S."/>
            <person name="Kim H.R."/>
            <person name="Goto N."/>
            <person name="Arisue N."/>
            <person name="Palacpac N.M.Q."/>
            <person name="Honma H."/>
            <person name="Yagi M."/>
            <person name="Tougan T."/>
            <person name="Katakai Y."/>
            <person name="Kaneko O."/>
            <person name="Mita T."/>
            <person name="Kita K."/>
            <person name="Yasutomi Y."/>
            <person name="Sutton P.L."/>
            <person name="Shakhbatyan R."/>
            <person name="Horii T."/>
            <person name="Yasunaga T."/>
            <person name="Barnwell J.W."/>
            <person name="Escalante A.A."/>
            <person name="Carlton J.M."/>
            <person name="Tanabe K."/>
        </authorList>
    </citation>
    <scope>NUCLEOTIDE SEQUENCE [LARGE SCALE GENOMIC DNA]</scope>
    <source>
        <strain evidence="2 3">B</strain>
    </source>
</reference>
<evidence type="ECO:0000313" key="2">
    <source>
        <dbReference type="EMBL" id="GAB69503.1"/>
    </source>
</evidence>
<feature type="region of interest" description="Disordered" evidence="1">
    <location>
        <begin position="431"/>
        <end position="510"/>
    </location>
</feature>
<protein>
    <submittedName>
        <fullName evidence="2">Uncharacterized protein</fullName>
    </submittedName>
</protein>
<dbReference type="OrthoDB" id="372958at2759"/>
<gene>
    <name evidence="2" type="ORF">PCYB_002520</name>
</gene>
<feature type="compositionally biased region" description="Basic and acidic residues" evidence="1">
    <location>
        <begin position="385"/>
        <end position="399"/>
    </location>
</feature>
<name>K6UNH7_PLACD</name>
<dbReference type="RefSeq" id="XP_004227721.1">
    <property type="nucleotide sequence ID" value="XM_004227673.1"/>
</dbReference>
<feature type="compositionally biased region" description="Basic and acidic residues" evidence="1">
    <location>
        <begin position="353"/>
        <end position="374"/>
    </location>
</feature>
<feature type="compositionally biased region" description="Basic and acidic residues" evidence="1">
    <location>
        <begin position="113"/>
        <end position="225"/>
    </location>
</feature>
<feature type="region of interest" description="Disordered" evidence="1">
    <location>
        <begin position="347"/>
        <end position="407"/>
    </location>
</feature>
<feature type="region of interest" description="Disordered" evidence="1">
    <location>
        <begin position="1"/>
        <end position="75"/>
    </location>
</feature>
<proteinExistence type="predicted"/>
<feature type="region of interest" description="Disordered" evidence="1">
    <location>
        <begin position="543"/>
        <end position="609"/>
    </location>
</feature>
<keyword evidence="3" id="KW-1185">Reference proteome</keyword>
<feature type="compositionally biased region" description="Basic and acidic residues" evidence="1">
    <location>
        <begin position="570"/>
        <end position="584"/>
    </location>
</feature>
<dbReference type="VEuPathDB" id="PlasmoDB:PCYB_002520"/>
<dbReference type="eggNOG" id="ENOG502QSSK">
    <property type="taxonomic scope" value="Eukaryota"/>
</dbReference>
<sequence>LSKPPSIKTGVSKGDGNEVGMNPPSGVIAKEKVQNDSKGESKKELSQGEENKVDAEVEKGHSASPNSEVKNGGGIKMVASEKVPLKLNNMVMKKALLGKMLAKRVPNGASSVEGEKQKGGEAAEKGKENKEGEAAVKEKDNKEGEAAEKGKENKEGEAVEQEKDNKEGEAAEKDNNEGEAVEQEKDDKEGEAVEQEKDDKEGEAVEQEKDDKEGEAVEQEKEKPTGKTIPKSIPKGKAGIPKMIPLKGLPLKGSPILKAKAGMVPDGKGSGERLSLKGSSERLSLNGSLERLSLKGSSERLSLKGSGERFSLKGSLERLSLKGSGERLSLKKSLERLSLKKSVSFKGVAAEGKAAEENAAEEKVAKDNSAEEKVPPQVSAPTVKSVRDVKSTKTDEGVPKGDNNLSERGGFIEKAVRKNIERILERTECLIVHDGGEKNGKEPSLGKNGAAGGPKGLDVKKGKKGKESRGTALRGRKASTVKGSGGDARSDAGGAAGGDTGSDVPPTEGRKRYSVTLNKFSKRIEVKKKKSVDVVELLSALDEKSGKEDCSVRSGNRGGDAIAESSTEGVQKDVQNESPCRNDVEEVTPSSVNTADESPKKTLMIKKNC</sequence>
<accession>K6UNH7</accession>
<dbReference type="KEGG" id="pcy:PCYB_002520"/>
<dbReference type="AlphaFoldDB" id="K6UNH7"/>
<dbReference type="GeneID" id="14696045"/>
<feature type="compositionally biased region" description="Basic and acidic residues" evidence="1">
    <location>
        <begin position="457"/>
        <end position="469"/>
    </location>
</feature>
<feature type="region of interest" description="Disordered" evidence="1">
    <location>
        <begin position="104"/>
        <end position="281"/>
    </location>
</feature>
<evidence type="ECO:0000313" key="3">
    <source>
        <dbReference type="Proteomes" id="UP000006319"/>
    </source>
</evidence>
<dbReference type="Proteomes" id="UP000006319">
    <property type="component" value="Unassembled WGS sequence"/>
</dbReference>
<feature type="non-terminal residue" evidence="2">
    <location>
        <position position="1"/>
    </location>
</feature>
<feature type="compositionally biased region" description="Basic and acidic residues" evidence="1">
    <location>
        <begin position="29"/>
        <end position="61"/>
    </location>
</feature>